<feature type="domain" description="PX" evidence="6">
    <location>
        <begin position="4"/>
        <end position="145"/>
    </location>
</feature>
<dbReference type="OrthoDB" id="9984778at2759"/>
<evidence type="ECO:0008006" key="9">
    <source>
        <dbReference type="Google" id="ProtNLM"/>
    </source>
</evidence>
<proteinExistence type="predicted"/>
<dbReference type="InterPro" id="IPR051834">
    <property type="entry name" value="RING_finger_E3_ligase"/>
</dbReference>
<dbReference type="GO" id="GO:0006511">
    <property type="term" value="P:ubiquitin-dependent protein catabolic process"/>
    <property type="evidence" value="ECO:0007669"/>
    <property type="project" value="TreeGrafter"/>
</dbReference>
<dbReference type="Proteomes" id="UP000243579">
    <property type="component" value="Unassembled WGS sequence"/>
</dbReference>
<dbReference type="CDD" id="cd06093">
    <property type="entry name" value="PX_domain"/>
    <property type="match status" value="1"/>
</dbReference>
<protein>
    <recommendedName>
        <fullName evidence="9">RING-type domain-containing protein</fullName>
    </recommendedName>
</protein>
<dbReference type="InterPro" id="IPR001683">
    <property type="entry name" value="PX_dom"/>
</dbReference>
<dbReference type="GO" id="GO:0061630">
    <property type="term" value="F:ubiquitin protein ligase activity"/>
    <property type="evidence" value="ECO:0007669"/>
    <property type="project" value="TreeGrafter"/>
</dbReference>
<evidence type="ECO:0000313" key="7">
    <source>
        <dbReference type="EMBL" id="OQR80850.1"/>
    </source>
</evidence>
<evidence type="ECO:0000256" key="2">
    <source>
        <dbReference type="ARBA" id="ARBA00022771"/>
    </source>
</evidence>
<dbReference type="Pfam" id="PF13639">
    <property type="entry name" value="zf-RING_2"/>
    <property type="match status" value="1"/>
</dbReference>
<dbReference type="SUPFAM" id="SSF64268">
    <property type="entry name" value="PX domain"/>
    <property type="match status" value="1"/>
</dbReference>
<dbReference type="PROSITE" id="PS50195">
    <property type="entry name" value="PX"/>
    <property type="match status" value="1"/>
</dbReference>
<dbReference type="GO" id="GO:0035091">
    <property type="term" value="F:phosphatidylinositol binding"/>
    <property type="evidence" value="ECO:0007669"/>
    <property type="project" value="InterPro"/>
</dbReference>
<keyword evidence="1" id="KW-0479">Metal-binding</keyword>
<evidence type="ECO:0000259" key="5">
    <source>
        <dbReference type="PROSITE" id="PS50089"/>
    </source>
</evidence>
<keyword evidence="2 4" id="KW-0863">Zinc-finger</keyword>
<evidence type="ECO:0000256" key="3">
    <source>
        <dbReference type="ARBA" id="ARBA00022833"/>
    </source>
</evidence>
<dbReference type="PANTHER" id="PTHR45931">
    <property type="entry name" value="SI:CH211-59O9.10"/>
    <property type="match status" value="1"/>
</dbReference>
<dbReference type="InterPro" id="IPR013083">
    <property type="entry name" value="Znf_RING/FYVE/PHD"/>
</dbReference>
<keyword evidence="3" id="KW-0862">Zinc</keyword>
<evidence type="ECO:0000256" key="4">
    <source>
        <dbReference type="PROSITE-ProRule" id="PRU00175"/>
    </source>
</evidence>
<dbReference type="Pfam" id="PF00787">
    <property type="entry name" value="PX"/>
    <property type="match status" value="1"/>
</dbReference>
<dbReference type="EMBL" id="JNBR01002866">
    <property type="protein sequence ID" value="OQR80850.1"/>
    <property type="molecule type" value="Genomic_DNA"/>
</dbReference>
<organism evidence="7 8">
    <name type="scientific">Achlya hypogyna</name>
    <name type="common">Oomycete</name>
    <name type="synonym">Protoachlya hypogyna</name>
    <dbReference type="NCBI Taxonomy" id="1202772"/>
    <lineage>
        <taxon>Eukaryota</taxon>
        <taxon>Sar</taxon>
        <taxon>Stramenopiles</taxon>
        <taxon>Oomycota</taxon>
        <taxon>Saprolegniomycetes</taxon>
        <taxon>Saprolegniales</taxon>
        <taxon>Achlyaceae</taxon>
        <taxon>Achlya</taxon>
    </lineage>
</organism>
<dbReference type="GO" id="GO:0008270">
    <property type="term" value="F:zinc ion binding"/>
    <property type="evidence" value="ECO:0007669"/>
    <property type="project" value="UniProtKB-KW"/>
</dbReference>
<dbReference type="SUPFAM" id="SSF57850">
    <property type="entry name" value="RING/U-box"/>
    <property type="match status" value="1"/>
</dbReference>
<dbReference type="STRING" id="1202772.A0A1V9Y557"/>
<dbReference type="InterPro" id="IPR011016">
    <property type="entry name" value="Znf_RING-CH"/>
</dbReference>
<accession>A0A1V9Y557</accession>
<dbReference type="InterPro" id="IPR001841">
    <property type="entry name" value="Znf_RING"/>
</dbReference>
<dbReference type="Gene3D" id="3.30.40.10">
    <property type="entry name" value="Zinc/RING finger domain, C3HC4 (zinc finger)"/>
    <property type="match status" value="1"/>
</dbReference>
<dbReference type="PROSITE" id="PS50089">
    <property type="entry name" value="ZF_RING_2"/>
    <property type="match status" value="1"/>
</dbReference>
<evidence type="ECO:0000256" key="1">
    <source>
        <dbReference type="ARBA" id="ARBA00022723"/>
    </source>
</evidence>
<dbReference type="InterPro" id="IPR036871">
    <property type="entry name" value="PX_dom_sf"/>
</dbReference>
<keyword evidence="8" id="KW-1185">Reference proteome</keyword>
<evidence type="ECO:0000313" key="8">
    <source>
        <dbReference type="Proteomes" id="UP000243579"/>
    </source>
</evidence>
<gene>
    <name evidence="7" type="ORF">ACHHYP_20853</name>
</gene>
<dbReference type="GO" id="GO:0005634">
    <property type="term" value="C:nucleus"/>
    <property type="evidence" value="ECO:0007669"/>
    <property type="project" value="TreeGrafter"/>
</dbReference>
<dbReference type="Gene3D" id="3.30.1520.10">
    <property type="entry name" value="Phox-like domain"/>
    <property type="match status" value="1"/>
</dbReference>
<evidence type="ECO:0000259" key="6">
    <source>
        <dbReference type="PROSITE" id="PS50195"/>
    </source>
</evidence>
<reference evidence="7 8" key="1">
    <citation type="journal article" date="2014" name="Genome Biol. Evol.">
        <title>The secreted proteins of Achlya hypogyna and Thraustotheca clavata identify the ancestral oomycete secretome and reveal gene acquisitions by horizontal gene transfer.</title>
        <authorList>
            <person name="Misner I."/>
            <person name="Blouin N."/>
            <person name="Leonard G."/>
            <person name="Richards T.A."/>
            <person name="Lane C.E."/>
        </authorList>
    </citation>
    <scope>NUCLEOTIDE SEQUENCE [LARGE SCALE GENOMIC DNA]</scope>
    <source>
        <strain evidence="7 8">ATCC 48635</strain>
    </source>
</reference>
<dbReference type="PANTHER" id="PTHR45931:SF3">
    <property type="entry name" value="RING ZINC FINGER-CONTAINING PROTEIN"/>
    <property type="match status" value="1"/>
</dbReference>
<dbReference type="SMART" id="SM00744">
    <property type="entry name" value="RINGv"/>
    <property type="match status" value="1"/>
</dbReference>
<comment type="caution">
    <text evidence="7">The sequence shown here is derived from an EMBL/GenBank/DDBJ whole genome shotgun (WGS) entry which is preliminary data.</text>
</comment>
<dbReference type="SMART" id="SM00184">
    <property type="entry name" value="RING"/>
    <property type="match status" value="1"/>
</dbReference>
<name>A0A1V9Y557_ACHHY</name>
<sequence>MLPTTLEAIDVHAMVAAKGTDVFAQYTVTITCPFTRETWTLQKRFSDFRRLRDAVVRLHRTNRAPCTAISLQELLAAPFPSKHLLPLRPRVMFERSLLFQNFLLKIVEVRNACWRGLSDAPPSANTAKQYVSLIADFLGIYDVPQLGYAHASPSIMNEACAICLDHFQAAELIDGHKVVQLPCSHIFHQRCVGQWLRTKKTCPLCRDPTTQITGLVL</sequence>
<feature type="domain" description="RING-type" evidence="5">
    <location>
        <begin position="160"/>
        <end position="206"/>
    </location>
</feature>
<dbReference type="AlphaFoldDB" id="A0A1V9Y557"/>